<accession>Q01S80</accession>
<name>Q01S80_SOLUE</name>
<evidence type="ECO:0000259" key="1">
    <source>
        <dbReference type="Pfam" id="PF01261"/>
    </source>
</evidence>
<dbReference type="InterPro" id="IPR036237">
    <property type="entry name" value="Xyl_isomerase-like_sf"/>
</dbReference>
<dbReference type="AlphaFoldDB" id="Q01S80"/>
<keyword evidence="2" id="KW-0413">Isomerase</keyword>
<dbReference type="GO" id="GO:0016853">
    <property type="term" value="F:isomerase activity"/>
    <property type="evidence" value="ECO:0007669"/>
    <property type="project" value="UniProtKB-KW"/>
</dbReference>
<dbReference type="InterPro" id="IPR013022">
    <property type="entry name" value="Xyl_isomerase-like_TIM-brl"/>
</dbReference>
<dbReference type="HOGENOM" id="CLU_882500_0_0_0"/>
<dbReference type="SUPFAM" id="SSF51658">
    <property type="entry name" value="Xylose isomerase-like"/>
    <property type="match status" value="1"/>
</dbReference>
<dbReference type="EMBL" id="CP000473">
    <property type="protein sequence ID" value="ABJ87490.1"/>
    <property type="molecule type" value="Genomic_DNA"/>
</dbReference>
<proteinExistence type="predicted"/>
<dbReference type="InterPro" id="IPR050312">
    <property type="entry name" value="IolE/XylAMocC-like"/>
</dbReference>
<dbReference type="KEGG" id="sus:Acid_6568"/>
<dbReference type="eggNOG" id="COG1082">
    <property type="taxonomic scope" value="Bacteria"/>
</dbReference>
<sequence>MQYTRRDVAKFALAALPAAKLLAKANSKWGGVQIGINAPYSFHNMPPGADDILKYLDQLGLNAVELRSQPVESFLQAPVVPPPAGRGKPPLTPEQEAARKAAMEDLQKWRLALSVDKMKSFRKKYNDAGVLIEIVKIDGIDAMPDDVVDYCFTLAKALGAKALSCEIPLSKTKRLGEFALKHKLMVGYHGHANVTSPEAFGRPESWETAMSYSKYNGINLDIGHFIAGNNVSPVEFIKKHHDRITHVHIKDRKMQNGPNVPFGQGDTPIKEVLQLMKTEKYPFQGTIEFEYPVPAGSDVLTEIAKCVEYCKNALA</sequence>
<dbReference type="InParanoid" id="Q01S80"/>
<protein>
    <submittedName>
        <fullName evidence="2">Xylose isomerase domain protein TIM barrel</fullName>
    </submittedName>
</protein>
<dbReference type="Gene3D" id="3.20.20.150">
    <property type="entry name" value="Divalent-metal-dependent TIM barrel enzymes"/>
    <property type="match status" value="1"/>
</dbReference>
<dbReference type="OrthoDB" id="107325at2"/>
<evidence type="ECO:0000313" key="2">
    <source>
        <dbReference type="EMBL" id="ABJ87490.1"/>
    </source>
</evidence>
<reference evidence="2" key="1">
    <citation type="submission" date="2006-10" db="EMBL/GenBank/DDBJ databases">
        <title>Complete sequence of Solibacter usitatus Ellin6076.</title>
        <authorList>
            <consortium name="US DOE Joint Genome Institute"/>
            <person name="Copeland A."/>
            <person name="Lucas S."/>
            <person name="Lapidus A."/>
            <person name="Barry K."/>
            <person name="Detter J.C."/>
            <person name="Glavina del Rio T."/>
            <person name="Hammon N."/>
            <person name="Israni S."/>
            <person name="Dalin E."/>
            <person name="Tice H."/>
            <person name="Pitluck S."/>
            <person name="Thompson L.S."/>
            <person name="Brettin T."/>
            <person name="Bruce D."/>
            <person name="Han C."/>
            <person name="Tapia R."/>
            <person name="Gilna P."/>
            <person name="Schmutz J."/>
            <person name="Larimer F."/>
            <person name="Land M."/>
            <person name="Hauser L."/>
            <person name="Kyrpides N."/>
            <person name="Mikhailova N."/>
            <person name="Janssen P.H."/>
            <person name="Kuske C.R."/>
            <person name="Richardson P."/>
        </authorList>
    </citation>
    <scope>NUCLEOTIDE SEQUENCE</scope>
    <source>
        <strain evidence="2">Ellin6076</strain>
    </source>
</reference>
<gene>
    <name evidence="2" type="ordered locus">Acid_6568</name>
</gene>
<feature type="domain" description="Xylose isomerase-like TIM barrel" evidence="1">
    <location>
        <begin position="214"/>
        <end position="294"/>
    </location>
</feature>
<dbReference type="Pfam" id="PF01261">
    <property type="entry name" value="AP_endonuc_2"/>
    <property type="match status" value="1"/>
</dbReference>
<dbReference type="STRING" id="234267.Acid_6568"/>
<dbReference type="PANTHER" id="PTHR12110:SF41">
    <property type="entry name" value="INOSOSE DEHYDRATASE"/>
    <property type="match status" value="1"/>
</dbReference>
<dbReference type="PANTHER" id="PTHR12110">
    <property type="entry name" value="HYDROXYPYRUVATE ISOMERASE"/>
    <property type="match status" value="1"/>
</dbReference>
<organism evidence="2">
    <name type="scientific">Solibacter usitatus (strain Ellin6076)</name>
    <dbReference type="NCBI Taxonomy" id="234267"/>
    <lineage>
        <taxon>Bacteria</taxon>
        <taxon>Pseudomonadati</taxon>
        <taxon>Acidobacteriota</taxon>
        <taxon>Terriglobia</taxon>
        <taxon>Bryobacterales</taxon>
        <taxon>Solibacteraceae</taxon>
        <taxon>Candidatus Solibacter</taxon>
    </lineage>
</organism>